<sequence>MPGIRRKKTQDGAVRILSRRGKCYYGMLISAFQPEGAVDPAKRKHCPLGAKATNQRGNRVSLHSTLTVDRLCSIWVDATKMQVKGARKLQICPRRLLQIFLLLLLSHPSVEEDEEEYEDISSESSVSLSEGRLGHRHDSGNTPSTPGPHHRLLLLVPQKAAKQVLH</sequence>
<dbReference type="AlphaFoldDB" id="A0A0R3TQY8"/>
<dbReference type="WBParaSite" id="HNAJ_0000997301-mRNA-1">
    <property type="protein sequence ID" value="HNAJ_0000997301-mRNA-1"/>
    <property type="gene ID" value="HNAJ_0000997301"/>
</dbReference>
<evidence type="ECO:0000256" key="1">
    <source>
        <dbReference type="SAM" id="MobiDB-lite"/>
    </source>
</evidence>
<protein>
    <submittedName>
        <fullName evidence="4">DDE_Tnp_1_7 domain-containing protein</fullName>
    </submittedName>
</protein>
<organism evidence="4">
    <name type="scientific">Rodentolepis nana</name>
    <name type="common">Dwarf tapeworm</name>
    <name type="synonym">Hymenolepis nana</name>
    <dbReference type="NCBI Taxonomy" id="102285"/>
    <lineage>
        <taxon>Eukaryota</taxon>
        <taxon>Metazoa</taxon>
        <taxon>Spiralia</taxon>
        <taxon>Lophotrochozoa</taxon>
        <taxon>Platyhelminthes</taxon>
        <taxon>Cestoda</taxon>
        <taxon>Eucestoda</taxon>
        <taxon>Cyclophyllidea</taxon>
        <taxon>Hymenolepididae</taxon>
        <taxon>Rodentolepis</taxon>
    </lineage>
</organism>
<proteinExistence type="predicted"/>
<reference evidence="2 3" key="2">
    <citation type="submission" date="2018-11" db="EMBL/GenBank/DDBJ databases">
        <authorList>
            <consortium name="Pathogen Informatics"/>
        </authorList>
    </citation>
    <scope>NUCLEOTIDE SEQUENCE [LARGE SCALE GENOMIC DNA]</scope>
</reference>
<feature type="region of interest" description="Disordered" evidence="1">
    <location>
        <begin position="115"/>
        <end position="150"/>
    </location>
</feature>
<gene>
    <name evidence="2" type="ORF">HNAJ_LOCUS9968</name>
</gene>
<name>A0A0R3TQY8_RODNA</name>
<evidence type="ECO:0000313" key="2">
    <source>
        <dbReference type="EMBL" id="VDO06855.1"/>
    </source>
</evidence>
<evidence type="ECO:0000313" key="4">
    <source>
        <dbReference type="WBParaSite" id="HNAJ_0000997301-mRNA-1"/>
    </source>
</evidence>
<accession>A0A0R3TQY8</accession>
<keyword evidence="3" id="KW-1185">Reference proteome</keyword>
<dbReference type="EMBL" id="UZAE01012820">
    <property type="protein sequence ID" value="VDO06855.1"/>
    <property type="molecule type" value="Genomic_DNA"/>
</dbReference>
<dbReference type="Proteomes" id="UP000278807">
    <property type="component" value="Unassembled WGS sequence"/>
</dbReference>
<reference evidence="4" key="1">
    <citation type="submission" date="2017-02" db="UniProtKB">
        <authorList>
            <consortium name="WormBaseParasite"/>
        </authorList>
    </citation>
    <scope>IDENTIFICATION</scope>
</reference>
<evidence type="ECO:0000313" key="3">
    <source>
        <dbReference type="Proteomes" id="UP000278807"/>
    </source>
</evidence>